<organism evidence="7 8">
    <name type="scientific">Helobdella robusta</name>
    <name type="common">Californian leech</name>
    <dbReference type="NCBI Taxonomy" id="6412"/>
    <lineage>
        <taxon>Eukaryota</taxon>
        <taxon>Metazoa</taxon>
        <taxon>Spiralia</taxon>
        <taxon>Lophotrochozoa</taxon>
        <taxon>Annelida</taxon>
        <taxon>Clitellata</taxon>
        <taxon>Hirudinea</taxon>
        <taxon>Rhynchobdellida</taxon>
        <taxon>Glossiphoniidae</taxon>
        <taxon>Helobdella</taxon>
    </lineage>
</organism>
<feature type="compositionally biased region" description="Polar residues" evidence="4">
    <location>
        <begin position="1"/>
        <end position="16"/>
    </location>
</feature>
<evidence type="ECO:0000313" key="6">
    <source>
        <dbReference type="EMBL" id="ESN90900.1"/>
    </source>
</evidence>
<dbReference type="Pfam" id="PF25561">
    <property type="entry name" value="QRICH1"/>
    <property type="match status" value="1"/>
</dbReference>
<reference evidence="8" key="1">
    <citation type="submission" date="2012-12" db="EMBL/GenBank/DDBJ databases">
        <authorList>
            <person name="Hellsten U."/>
            <person name="Grimwood J."/>
            <person name="Chapman J.A."/>
            <person name="Shapiro H."/>
            <person name="Aerts A."/>
            <person name="Otillar R.P."/>
            <person name="Terry A.Y."/>
            <person name="Boore J.L."/>
            <person name="Simakov O."/>
            <person name="Marletaz F."/>
            <person name="Cho S.-J."/>
            <person name="Edsinger-Gonzales E."/>
            <person name="Havlak P."/>
            <person name="Kuo D.-H."/>
            <person name="Larsson T."/>
            <person name="Lv J."/>
            <person name="Arendt D."/>
            <person name="Savage R."/>
            <person name="Osoegawa K."/>
            <person name="de Jong P."/>
            <person name="Lindberg D.R."/>
            <person name="Seaver E.C."/>
            <person name="Weisblat D.A."/>
            <person name="Putnam N.H."/>
            <person name="Grigoriev I.V."/>
            <person name="Rokhsar D.S."/>
        </authorList>
    </citation>
    <scope>NUCLEOTIDE SEQUENCE</scope>
</reference>
<dbReference type="SMART" id="SM00746">
    <property type="entry name" value="TRASH"/>
    <property type="match status" value="7"/>
</dbReference>
<dbReference type="EnsemblMetazoa" id="HelroT194612">
    <property type="protein sequence ID" value="HelroP194612"/>
    <property type="gene ID" value="HelroG194612"/>
</dbReference>
<feature type="region of interest" description="Disordered" evidence="4">
    <location>
        <begin position="1"/>
        <end position="71"/>
    </location>
</feature>
<reference evidence="7" key="3">
    <citation type="submission" date="2015-06" db="UniProtKB">
        <authorList>
            <consortium name="EnsemblMetazoa"/>
        </authorList>
    </citation>
    <scope>IDENTIFICATION</scope>
</reference>
<protein>
    <recommendedName>
        <fullName evidence="5">TRASH domain-containing protein</fullName>
    </recommendedName>
</protein>
<dbReference type="OMA" id="IYVPFPM"/>
<evidence type="ECO:0000313" key="7">
    <source>
        <dbReference type="EnsemblMetazoa" id="HelroP194612"/>
    </source>
</evidence>
<sequence>MSSTNQPHVSLDNASTIEGEKVEKEVDKDVEIVDDSTTKPNNNAALNNSSTKCKSSDGKRRLSRLKEKGVKKANEKLSKQLQCVVCLKKTRCKYNILRNNDTKHLCDDVCFKTFKSNPASYLALPSSSLLAQSSTATPTTPTTSSSSTTTRNPNPPKTCDSCQQPVPGSGKGITWKVGPYFKTFCSSTCLEKKKGPAKACALCFKNLTNDGSAFVAPVTNEGLKDFCSHKCLAKYEDFNINKQKEEDKIKSLSSDVLTNAINLLTKCYSCQNSTICKFELGKGNLLKRFCSDKCVLAFRVSERCEMCKCTLNSNNKKLTKLFEGVDYSLCSVTCLNTFVAKHHKLVPCSWCNIRKSCFEMIEKQDASNSKVQYYCSLNCLSLYRVNVQANSNVKVTCDYCMKFAPAQYHLSMSDASVRNFCGYPCVLAFQNKFVETKGPESATIKILSTSSATKPSFTLPTAKTSTTSLAAMTSCTSSATTAATNCVAPEISEEASNEEGLSACKVIIKPPPPKEVKNKALICKPIIHTKFTQCKIHCASKSTQTDGELCPKKIIVPVPVPMMLPTPMNMYTSPTPYPVIIPVPVPVPCFIPTTKASAQGIMKKIKDLQEKLPSDPFQAELLMMAEAVAGVSKASDNEEDDEEETVSAAHNNAVEEDMLTIALRMASEMAREQDVGSSNMSVTNKINRNHELVMNTYSTIDTTSDVIQHSIMTSDAGLNDVRSRGVKRKSSHGQKSRVSVNNATTANNTIMSMANNKNPMEHSAKKYKMDDASVNSYQQQSLKQQQQQQVEPISDASYVLKFSYGVNAYKHWVGQKNAQIEASYQQYKRLHPSVALTRGPRFFKLDLLHAPSVELNQALSMFVKEVRKPNGEDYAPDSILYLCLGIQEYMYENGRIDNIFTDYFYDKFNENLNEILSHYEVRLNAQGMLVCRIEEEHLWESKQLGAHSPHVLLNTLLYFNSKYFLLKTPQEHVNLSFSNIVKHWKRSTTSNGRQGKSVYLRYYMNPSHAVASMSGSAVGSVDKKKVKEDAAYLEQAENAENPLRCPVKLYEFYISKCPDSIKNRTDLFYLTPERSCVPDSPVWYSTQPQNIENISKMFNRLRVVREVQEAHLSNMAPTYHA</sequence>
<name>T1FW88_HELRO</name>
<feature type="domain" description="TRASH" evidence="5">
    <location>
        <begin position="304"/>
        <end position="342"/>
    </location>
</feature>
<evidence type="ECO:0000313" key="8">
    <source>
        <dbReference type="Proteomes" id="UP000015101"/>
    </source>
</evidence>
<feature type="region of interest" description="Disordered" evidence="4">
    <location>
        <begin position="132"/>
        <end position="165"/>
    </location>
</feature>
<evidence type="ECO:0000256" key="1">
    <source>
        <dbReference type="ARBA" id="ARBA00022499"/>
    </source>
</evidence>
<dbReference type="CTD" id="20213084"/>
<reference evidence="6 8" key="2">
    <citation type="journal article" date="2013" name="Nature">
        <title>Insights into bilaterian evolution from three spiralian genomes.</title>
        <authorList>
            <person name="Simakov O."/>
            <person name="Marletaz F."/>
            <person name="Cho S.J."/>
            <person name="Edsinger-Gonzales E."/>
            <person name="Havlak P."/>
            <person name="Hellsten U."/>
            <person name="Kuo D.H."/>
            <person name="Larsson T."/>
            <person name="Lv J."/>
            <person name="Arendt D."/>
            <person name="Savage R."/>
            <person name="Osoegawa K."/>
            <person name="de Jong P."/>
            <person name="Grimwood J."/>
            <person name="Chapman J.A."/>
            <person name="Shapiro H."/>
            <person name="Aerts A."/>
            <person name="Otillar R.P."/>
            <person name="Terry A.Y."/>
            <person name="Boore J.L."/>
            <person name="Grigoriev I.V."/>
            <person name="Lindberg D.R."/>
            <person name="Seaver E.C."/>
            <person name="Weisblat D.A."/>
            <person name="Putnam N.H."/>
            <person name="Rokhsar D.S."/>
        </authorList>
    </citation>
    <scope>NUCLEOTIDE SEQUENCE</scope>
</reference>
<keyword evidence="3" id="KW-0832">Ubl conjugation</keyword>
<keyword evidence="2" id="KW-0597">Phosphoprotein</keyword>
<evidence type="ECO:0000259" key="5">
    <source>
        <dbReference type="SMART" id="SM00746"/>
    </source>
</evidence>
<keyword evidence="1" id="KW-1017">Isopeptide bond</keyword>
<dbReference type="OrthoDB" id="10025028at2759"/>
<feature type="compositionally biased region" description="Low complexity" evidence="4">
    <location>
        <begin position="132"/>
        <end position="150"/>
    </location>
</feature>
<dbReference type="InParanoid" id="T1FW88"/>
<evidence type="ECO:0000256" key="2">
    <source>
        <dbReference type="ARBA" id="ARBA00022553"/>
    </source>
</evidence>
<feature type="compositionally biased region" description="Basic and acidic residues" evidence="4">
    <location>
        <begin position="18"/>
        <end position="31"/>
    </location>
</feature>
<accession>T1FW88</accession>
<dbReference type="FunCoup" id="T1FW88">
    <property type="interactions" value="1251"/>
</dbReference>
<dbReference type="STRING" id="6412.T1FW88"/>
<proteinExistence type="predicted"/>
<gene>
    <name evidence="7" type="primary">20213084</name>
    <name evidence="6" type="ORF">HELRODRAFT_194612</name>
</gene>
<dbReference type="RefSeq" id="XP_009030990.1">
    <property type="nucleotide sequence ID" value="XM_009032742.1"/>
</dbReference>
<dbReference type="PANTHER" id="PTHR45736:SF1">
    <property type="entry name" value="WITHOUT CHILDREN, ISOFORM B"/>
    <property type="match status" value="1"/>
</dbReference>
<dbReference type="Pfam" id="PF12012">
    <property type="entry name" value="DUF3504"/>
    <property type="match status" value="1"/>
</dbReference>
<feature type="domain" description="TRASH" evidence="5">
    <location>
        <begin position="200"/>
        <end position="239"/>
    </location>
</feature>
<feature type="compositionally biased region" description="Polar residues" evidence="4">
    <location>
        <begin position="38"/>
        <end position="53"/>
    </location>
</feature>
<feature type="domain" description="TRASH" evidence="5">
    <location>
        <begin position="83"/>
        <end position="118"/>
    </location>
</feature>
<dbReference type="PANTHER" id="PTHR45736">
    <property type="entry name" value="ZINC FINGER MYM-TYPE PROTEIN"/>
    <property type="match status" value="1"/>
</dbReference>
<dbReference type="Proteomes" id="UP000015101">
    <property type="component" value="Unassembled WGS sequence"/>
</dbReference>
<dbReference type="InterPro" id="IPR021893">
    <property type="entry name" value="ZMYM2-like_C"/>
</dbReference>
<dbReference type="KEGG" id="hro:HELRODRAFT_194612"/>
<feature type="compositionally biased region" description="Basic and acidic residues" evidence="4">
    <location>
        <begin position="54"/>
        <end position="71"/>
    </location>
</feature>
<dbReference type="InterPro" id="IPR057926">
    <property type="entry name" value="QRICH1_dom"/>
</dbReference>
<evidence type="ECO:0000256" key="4">
    <source>
        <dbReference type="SAM" id="MobiDB-lite"/>
    </source>
</evidence>
<feature type="domain" description="TRASH" evidence="5">
    <location>
        <begin position="267"/>
        <end position="302"/>
    </location>
</feature>
<evidence type="ECO:0000256" key="3">
    <source>
        <dbReference type="ARBA" id="ARBA00022843"/>
    </source>
</evidence>
<feature type="domain" description="TRASH" evidence="5">
    <location>
        <begin position="159"/>
        <end position="197"/>
    </location>
</feature>
<dbReference type="GeneID" id="20213084"/>
<dbReference type="AlphaFoldDB" id="T1FW88"/>
<dbReference type="InterPro" id="IPR011017">
    <property type="entry name" value="TRASH_dom"/>
</dbReference>
<keyword evidence="8" id="KW-1185">Reference proteome</keyword>
<dbReference type="EMBL" id="AMQM01008220">
    <property type="status" value="NOT_ANNOTATED_CDS"/>
    <property type="molecule type" value="Genomic_DNA"/>
</dbReference>
<feature type="domain" description="TRASH" evidence="5">
    <location>
        <begin position="397"/>
        <end position="433"/>
    </location>
</feature>
<dbReference type="eggNOG" id="ENOG502QQQ9">
    <property type="taxonomic scope" value="Eukaryota"/>
</dbReference>
<dbReference type="InterPro" id="IPR051284">
    <property type="entry name" value="ZnF_MYMT-QRICH1"/>
</dbReference>
<dbReference type="HOGENOM" id="CLU_004099_1_1_1"/>
<dbReference type="EMBL" id="KB097739">
    <property type="protein sequence ID" value="ESN90900.1"/>
    <property type="molecule type" value="Genomic_DNA"/>
</dbReference>
<feature type="domain" description="TRASH" evidence="5">
    <location>
        <begin position="348"/>
        <end position="387"/>
    </location>
</feature>